<dbReference type="InterPro" id="IPR035979">
    <property type="entry name" value="RBD_domain_sf"/>
</dbReference>
<evidence type="ECO:0000256" key="1">
    <source>
        <dbReference type="SAM" id="MobiDB-lite"/>
    </source>
</evidence>
<evidence type="ECO:0008006" key="4">
    <source>
        <dbReference type="Google" id="ProtNLM"/>
    </source>
</evidence>
<dbReference type="OrthoDB" id="439808at2759"/>
<dbReference type="SUPFAM" id="SSF54928">
    <property type="entry name" value="RNA-binding domain, RBD"/>
    <property type="match status" value="1"/>
</dbReference>
<name>A0A8C6YJB0_NAJNA</name>
<dbReference type="Gene3D" id="3.30.70.330">
    <property type="match status" value="1"/>
</dbReference>
<dbReference type="AlphaFoldDB" id="A0A8C6YJB0"/>
<proteinExistence type="predicted"/>
<evidence type="ECO:0000313" key="2">
    <source>
        <dbReference type="Ensembl" id="ENSNNAP00000028509.1"/>
    </source>
</evidence>
<feature type="region of interest" description="Disordered" evidence="1">
    <location>
        <begin position="78"/>
        <end position="133"/>
    </location>
</feature>
<evidence type="ECO:0000313" key="3">
    <source>
        <dbReference type="Proteomes" id="UP000694559"/>
    </source>
</evidence>
<reference evidence="2" key="1">
    <citation type="submission" date="2025-08" db="UniProtKB">
        <authorList>
            <consortium name="Ensembl"/>
        </authorList>
    </citation>
    <scope>IDENTIFICATION</scope>
</reference>
<dbReference type="GeneTree" id="ENSGT01030000238531"/>
<dbReference type="Ensembl" id="ENSNNAT00000029876.1">
    <property type="protein sequence ID" value="ENSNNAP00000028509.1"/>
    <property type="gene ID" value="ENSNNAG00000018332.1"/>
</dbReference>
<organism evidence="2 3">
    <name type="scientific">Naja naja</name>
    <name type="common">Indian cobra</name>
    <dbReference type="NCBI Taxonomy" id="35670"/>
    <lineage>
        <taxon>Eukaryota</taxon>
        <taxon>Metazoa</taxon>
        <taxon>Chordata</taxon>
        <taxon>Craniata</taxon>
        <taxon>Vertebrata</taxon>
        <taxon>Euteleostomi</taxon>
        <taxon>Lepidosauria</taxon>
        <taxon>Squamata</taxon>
        <taxon>Bifurcata</taxon>
        <taxon>Unidentata</taxon>
        <taxon>Episquamata</taxon>
        <taxon>Toxicofera</taxon>
        <taxon>Serpentes</taxon>
        <taxon>Colubroidea</taxon>
        <taxon>Elapidae</taxon>
        <taxon>Elapinae</taxon>
        <taxon>Naja</taxon>
    </lineage>
</organism>
<dbReference type="Proteomes" id="UP000694559">
    <property type="component" value="Unplaced"/>
</dbReference>
<protein>
    <recommendedName>
        <fullName evidence="4">RRM domain-containing protein</fullName>
    </recommendedName>
</protein>
<keyword evidence="3" id="KW-1185">Reference proteome</keyword>
<feature type="compositionally biased region" description="Low complexity" evidence="1">
    <location>
        <begin position="89"/>
        <end position="103"/>
    </location>
</feature>
<feature type="compositionally biased region" description="Basic residues" evidence="1">
    <location>
        <begin position="78"/>
        <end position="88"/>
    </location>
</feature>
<dbReference type="InterPro" id="IPR012677">
    <property type="entry name" value="Nucleotide-bd_a/b_plait_sf"/>
</dbReference>
<reference evidence="2" key="2">
    <citation type="submission" date="2025-09" db="UniProtKB">
        <authorList>
            <consortium name="Ensembl"/>
        </authorList>
    </citation>
    <scope>IDENTIFICATION</scope>
</reference>
<dbReference type="GO" id="GO:0003676">
    <property type="term" value="F:nucleic acid binding"/>
    <property type="evidence" value="ECO:0007669"/>
    <property type="project" value="InterPro"/>
</dbReference>
<sequence>MAALGPGACLPGGKMGRTVLVRGLPPSARAADLEREFGQAGPVRRAVAVTAPGERGGGKGRAGGGFLRVRRLTGRAGRCRRRGVHRTGLRQLLPAGGRAAGLARDPRLRRPPGQPGAGAAQEAEGGRRRRRRR</sequence>
<accession>A0A8C6YJB0</accession>